<protein>
    <submittedName>
        <fullName evidence="1">Uncharacterized protein</fullName>
    </submittedName>
</protein>
<organism evidence="1 2">
    <name type="scientific">Nelumbo nucifera</name>
    <name type="common">Sacred lotus</name>
    <dbReference type="NCBI Taxonomy" id="4432"/>
    <lineage>
        <taxon>Eukaryota</taxon>
        <taxon>Viridiplantae</taxon>
        <taxon>Streptophyta</taxon>
        <taxon>Embryophyta</taxon>
        <taxon>Tracheophyta</taxon>
        <taxon>Spermatophyta</taxon>
        <taxon>Magnoliopsida</taxon>
        <taxon>Proteales</taxon>
        <taxon>Nelumbonaceae</taxon>
        <taxon>Nelumbo</taxon>
    </lineage>
</organism>
<keyword evidence="2" id="KW-1185">Reference proteome</keyword>
<accession>A0A822ZJ60</accession>
<dbReference type="AlphaFoldDB" id="A0A822ZJ60"/>
<reference evidence="1 2" key="1">
    <citation type="journal article" date="2020" name="Mol. Biol. Evol.">
        <title>Distinct Expression and Methylation Patterns for Genes with Different Fates following a Single Whole-Genome Duplication in Flowering Plants.</title>
        <authorList>
            <person name="Shi T."/>
            <person name="Rahmani R.S."/>
            <person name="Gugger P.F."/>
            <person name="Wang M."/>
            <person name="Li H."/>
            <person name="Zhang Y."/>
            <person name="Li Z."/>
            <person name="Wang Q."/>
            <person name="Van de Peer Y."/>
            <person name="Marchal K."/>
            <person name="Chen J."/>
        </authorList>
    </citation>
    <scope>NUCLEOTIDE SEQUENCE [LARGE SCALE GENOMIC DNA]</scope>
    <source>
        <tissue evidence="1">Leaf</tissue>
    </source>
</reference>
<proteinExistence type="predicted"/>
<dbReference type="Proteomes" id="UP000607653">
    <property type="component" value="Unassembled WGS sequence"/>
</dbReference>
<name>A0A822ZJ60_NELNU</name>
<gene>
    <name evidence="1" type="ORF">HUJ06_002811</name>
</gene>
<evidence type="ECO:0000313" key="2">
    <source>
        <dbReference type="Proteomes" id="UP000607653"/>
    </source>
</evidence>
<evidence type="ECO:0000313" key="1">
    <source>
        <dbReference type="EMBL" id="DAD44580.1"/>
    </source>
</evidence>
<comment type="caution">
    <text evidence="1">The sequence shown here is derived from an EMBL/GenBank/DDBJ whole genome shotgun (WGS) entry which is preliminary data.</text>
</comment>
<dbReference type="EMBL" id="DUZY01000007">
    <property type="protein sequence ID" value="DAD44580.1"/>
    <property type="molecule type" value="Genomic_DNA"/>
</dbReference>
<sequence>MDSTTTKNMSIVIHGVMFPALESCGYTVHVRVASFWAADLSTVQSKLQH</sequence>